<evidence type="ECO:0000256" key="1">
    <source>
        <dbReference type="SAM" id="SignalP"/>
    </source>
</evidence>
<proteinExistence type="predicted"/>
<evidence type="ECO:0000313" key="3">
    <source>
        <dbReference type="Proteomes" id="UP000186607"/>
    </source>
</evidence>
<dbReference type="EMBL" id="MSTI01000074">
    <property type="protein sequence ID" value="OLV18186.1"/>
    <property type="molecule type" value="Genomic_DNA"/>
</dbReference>
<dbReference type="Gene3D" id="2.60.40.1890">
    <property type="entry name" value="PCu(A)C copper chaperone"/>
    <property type="match status" value="1"/>
</dbReference>
<dbReference type="InterPro" id="IPR036182">
    <property type="entry name" value="PCuAC_sf"/>
</dbReference>
<protein>
    <submittedName>
        <fullName evidence="2">Copper metallochaperone</fullName>
    </submittedName>
</protein>
<feature type="chain" id="PRO_5012391754" evidence="1">
    <location>
        <begin position="26"/>
        <end position="177"/>
    </location>
</feature>
<dbReference type="AlphaFoldDB" id="A0A1U7NZ41"/>
<name>A0A1U7NZ41_9DEIO</name>
<keyword evidence="3" id="KW-1185">Reference proteome</keyword>
<accession>A0A1U7NZ41</accession>
<reference evidence="2 3" key="1">
    <citation type="submission" date="2017-01" db="EMBL/GenBank/DDBJ databases">
        <title>Genome Analysis of Deinococcus marmoris KOPRI26562.</title>
        <authorList>
            <person name="Kim J.H."/>
            <person name="Oh H.-M."/>
        </authorList>
    </citation>
    <scope>NUCLEOTIDE SEQUENCE [LARGE SCALE GENOMIC DNA]</scope>
    <source>
        <strain evidence="2 3">KOPRI26562</strain>
    </source>
</reference>
<dbReference type="InterPro" id="IPR058248">
    <property type="entry name" value="Lxx211020-like"/>
</dbReference>
<dbReference type="PROSITE" id="PS51318">
    <property type="entry name" value="TAT"/>
    <property type="match status" value="1"/>
</dbReference>
<dbReference type="Pfam" id="PF04314">
    <property type="entry name" value="PCuAC"/>
    <property type="match status" value="1"/>
</dbReference>
<organism evidence="2 3">
    <name type="scientific">Deinococcus marmoris</name>
    <dbReference type="NCBI Taxonomy" id="249408"/>
    <lineage>
        <taxon>Bacteria</taxon>
        <taxon>Thermotogati</taxon>
        <taxon>Deinococcota</taxon>
        <taxon>Deinococci</taxon>
        <taxon>Deinococcales</taxon>
        <taxon>Deinococcaceae</taxon>
        <taxon>Deinococcus</taxon>
    </lineage>
</organism>
<dbReference type="InterPro" id="IPR007410">
    <property type="entry name" value="LpqE-like"/>
</dbReference>
<dbReference type="STRING" id="249408.BOO71_0006607"/>
<dbReference type="Proteomes" id="UP000186607">
    <property type="component" value="Unassembled WGS sequence"/>
</dbReference>
<dbReference type="InterPro" id="IPR006311">
    <property type="entry name" value="TAT_signal"/>
</dbReference>
<dbReference type="SUPFAM" id="SSF110087">
    <property type="entry name" value="DR1885-like metal-binding protein"/>
    <property type="match status" value="1"/>
</dbReference>
<evidence type="ECO:0000313" key="2">
    <source>
        <dbReference type="EMBL" id="OLV18186.1"/>
    </source>
</evidence>
<feature type="signal peptide" evidence="1">
    <location>
        <begin position="1"/>
        <end position="25"/>
    </location>
</feature>
<dbReference type="PANTHER" id="PTHR36302:SF1">
    <property type="entry name" value="COPPER CHAPERONE PCU(A)C"/>
    <property type="match status" value="1"/>
</dbReference>
<dbReference type="RefSeq" id="WP_075832362.1">
    <property type="nucleotide sequence ID" value="NZ_MSTI01000074.1"/>
</dbReference>
<keyword evidence="1" id="KW-0732">Signal</keyword>
<sequence length="177" mass="18357">MSLPTSRRMLLGAVLMTALGLPVLAQHTDHAMPAAIAIAQKTVQKTAQKSTGTLPIKAMNATVVAVPPIITETSVFGTLMNTGKTPIVISGVSSTVADHGMLMVTKKAAGGMQGMSMAQTLTIPAGGKLVLSDTGDHLMLMKLRRPLKIGETLTLTLSATDGRTFALKATVRKPGTP</sequence>
<gene>
    <name evidence="2" type="ORF">BOO71_0006607</name>
</gene>
<comment type="caution">
    <text evidence="2">The sequence shown here is derived from an EMBL/GenBank/DDBJ whole genome shotgun (WGS) entry which is preliminary data.</text>
</comment>
<dbReference type="PANTHER" id="PTHR36302">
    <property type="entry name" value="BLR7088 PROTEIN"/>
    <property type="match status" value="1"/>
</dbReference>